<sequence length="263" mass="28322">MSSADTAIAALRTGHDELSALVSGLTDEDLARPSAATEWDISQVLSHLGSGAEIGRTVLRAALDGAPGPGHDFNQSVWDRWDAMGRRERADGFLQSDEALTALYESLDASARDNLRVDLGFMPAPVDVATVSRMRLNELALHSWDVRVAFDEHATLAPDATAALLHQGPDLFAWIGKVDRLDGRTLNLQVTTTAPDSVFALRLKPPISVDFDVPEQPDGTLGLPAEAWLRLVSGRLAPRHTPDGVTTTGAADLDLLRRVFPGY</sequence>
<dbReference type="AlphaFoldDB" id="A0A1I0KIK1"/>
<dbReference type="OrthoDB" id="3213691at2"/>
<evidence type="ECO:0000259" key="1">
    <source>
        <dbReference type="Pfam" id="PF11716"/>
    </source>
</evidence>
<keyword evidence="3" id="KW-1185">Reference proteome</keyword>
<dbReference type="STRING" id="568860.SAMN05421811_108102"/>
<dbReference type="RefSeq" id="WP_091085616.1">
    <property type="nucleotide sequence ID" value="NZ_FOHX01000008.1"/>
</dbReference>
<dbReference type="SUPFAM" id="SSF109854">
    <property type="entry name" value="DinB/YfiT-like putative metalloenzymes"/>
    <property type="match status" value="1"/>
</dbReference>
<dbReference type="InterPro" id="IPR017517">
    <property type="entry name" value="Maleyloyr_isom"/>
</dbReference>
<gene>
    <name evidence="2" type="ORF">SAMN05421811_108102</name>
</gene>
<proteinExistence type="predicted"/>
<dbReference type="GO" id="GO:0046872">
    <property type="term" value="F:metal ion binding"/>
    <property type="evidence" value="ECO:0007669"/>
    <property type="project" value="InterPro"/>
</dbReference>
<dbReference type="EMBL" id="FOHX01000008">
    <property type="protein sequence ID" value="SEU24483.1"/>
    <property type="molecule type" value="Genomic_DNA"/>
</dbReference>
<dbReference type="InterPro" id="IPR034660">
    <property type="entry name" value="DinB/YfiT-like"/>
</dbReference>
<dbReference type="Proteomes" id="UP000199361">
    <property type="component" value="Unassembled WGS sequence"/>
</dbReference>
<accession>A0A1I0KIK1</accession>
<feature type="domain" description="Mycothiol-dependent maleylpyruvate isomerase metal-binding" evidence="1">
    <location>
        <begin position="11"/>
        <end position="147"/>
    </location>
</feature>
<dbReference type="NCBIfam" id="TIGR03083">
    <property type="entry name" value="maleylpyruvate isomerase family mycothiol-dependent enzyme"/>
    <property type="match status" value="1"/>
</dbReference>
<dbReference type="Pfam" id="PF11716">
    <property type="entry name" value="MDMPI_N"/>
    <property type="match status" value="1"/>
</dbReference>
<reference evidence="2 3" key="1">
    <citation type="submission" date="2016-10" db="EMBL/GenBank/DDBJ databases">
        <authorList>
            <person name="de Groot N.N."/>
        </authorList>
    </citation>
    <scope>NUCLEOTIDE SEQUENCE [LARGE SCALE GENOMIC DNA]</scope>
    <source>
        <strain evidence="2 3">CGMCC 4.5598</strain>
    </source>
</reference>
<dbReference type="InterPro" id="IPR024344">
    <property type="entry name" value="MDMPI_metal-binding"/>
</dbReference>
<evidence type="ECO:0000313" key="2">
    <source>
        <dbReference type="EMBL" id="SEU24483.1"/>
    </source>
</evidence>
<dbReference type="Gene3D" id="1.20.120.450">
    <property type="entry name" value="dinb family like domain"/>
    <property type="match status" value="1"/>
</dbReference>
<protein>
    <submittedName>
        <fullName evidence="2">TIGR03083 family protein</fullName>
    </submittedName>
</protein>
<name>A0A1I0KIK1_9ACTN</name>
<organism evidence="2 3">
    <name type="scientific">Nonomuraea wenchangensis</name>
    <dbReference type="NCBI Taxonomy" id="568860"/>
    <lineage>
        <taxon>Bacteria</taxon>
        <taxon>Bacillati</taxon>
        <taxon>Actinomycetota</taxon>
        <taxon>Actinomycetes</taxon>
        <taxon>Streptosporangiales</taxon>
        <taxon>Streptosporangiaceae</taxon>
        <taxon>Nonomuraea</taxon>
    </lineage>
</organism>
<evidence type="ECO:0000313" key="3">
    <source>
        <dbReference type="Proteomes" id="UP000199361"/>
    </source>
</evidence>